<accession>A0A7I8LAV9</accession>
<reference evidence="2" key="1">
    <citation type="submission" date="2020-02" db="EMBL/GenBank/DDBJ databases">
        <authorList>
            <person name="Scholz U."/>
            <person name="Mascher M."/>
            <person name="Fiebig A."/>
        </authorList>
    </citation>
    <scope>NUCLEOTIDE SEQUENCE</scope>
</reference>
<dbReference type="AlphaFoldDB" id="A0A7I8LAV9"/>
<dbReference type="EMBL" id="LR743599">
    <property type="protein sequence ID" value="CAA2630195.1"/>
    <property type="molecule type" value="Genomic_DNA"/>
</dbReference>
<name>A0A7I8LAV9_SPIIN</name>
<evidence type="ECO:0000313" key="1">
    <source>
        <dbReference type="EMBL" id="CAA2630195.1"/>
    </source>
</evidence>
<organism evidence="2 3">
    <name type="scientific">Spirodela intermedia</name>
    <name type="common">Intermediate duckweed</name>
    <dbReference type="NCBI Taxonomy" id="51605"/>
    <lineage>
        <taxon>Eukaryota</taxon>
        <taxon>Viridiplantae</taxon>
        <taxon>Streptophyta</taxon>
        <taxon>Embryophyta</taxon>
        <taxon>Tracheophyta</taxon>
        <taxon>Spermatophyta</taxon>
        <taxon>Magnoliopsida</taxon>
        <taxon>Liliopsida</taxon>
        <taxon>Araceae</taxon>
        <taxon>Lemnoideae</taxon>
        <taxon>Spirodela</taxon>
    </lineage>
</organism>
<gene>
    <name evidence="1" type="ORF">SI7747_12015833</name>
    <name evidence="2" type="ORF">SI8410_12017073</name>
</gene>
<keyword evidence="3" id="KW-1185">Reference proteome</keyword>
<protein>
    <submittedName>
        <fullName evidence="2">Uncharacterized protein</fullName>
    </submittedName>
</protein>
<proteinExistence type="predicted"/>
<dbReference type="Proteomes" id="UP000663760">
    <property type="component" value="Chromosome 12"/>
</dbReference>
<dbReference type="EMBL" id="LR746275">
    <property type="protein sequence ID" value="CAA7406395.1"/>
    <property type="molecule type" value="Genomic_DNA"/>
</dbReference>
<sequence>MMLTLSKLWHKAHMTKGGGGKVSLAIVTSGVEVW</sequence>
<evidence type="ECO:0000313" key="3">
    <source>
        <dbReference type="Proteomes" id="UP000663760"/>
    </source>
</evidence>
<evidence type="ECO:0000313" key="2">
    <source>
        <dbReference type="EMBL" id="CAA7406395.1"/>
    </source>
</evidence>